<comment type="caution">
    <text evidence="1">The sequence shown here is derived from an EMBL/GenBank/DDBJ whole genome shotgun (WGS) entry which is preliminary data.</text>
</comment>
<evidence type="ECO:0000313" key="1">
    <source>
        <dbReference type="EMBL" id="PJB15719.1"/>
    </source>
</evidence>
<dbReference type="AlphaFoldDB" id="A0A2M8ADT7"/>
<dbReference type="EMBL" id="PFUO01000149">
    <property type="protein sequence ID" value="PJB15719.1"/>
    <property type="molecule type" value="Genomic_DNA"/>
</dbReference>
<organism evidence="1 2">
    <name type="scientific">Candidatus Falkowbacteria bacterium CG_4_9_14_3_um_filter_38_19</name>
    <dbReference type="NCBI Taxonomy" id="1974559"/>
    <lineage>
        <taxon>Bacteria</taxon>
        <taxon>Candidatus Falkowiibacteriota</taxon>
    </lineage>
</organism>
<feature type="non-terminal residue" evidence="1">
    <location>
        <position position="172"/>
    </location>
</feature>
<name>A0A2M8ADT7_9BACT</name>
<proteinExistence type="predicted"/>
<reference evidence="2" key="1">
    <citation type="submission" date="2017-09" db="EMBL/GenBank/DDBJ databases">
        <title>Depth-based differentiation of microbial function through sediment-hosted aquifers and enrichment of novel symbionts in the deep terrestrial subsurface.</title>
        <authorList>
            <person name="Probst A.J."/>
            <person name="Ladd B."/>
            <person name="Jarett J.K."/>
            <person name="Geller-Mcgrath D.E."/>
            <person name="Sieber C.M.K."/>
            <person name="Emerson J.B."/>
            <person name="Anantharaman K."/>
            <person name="Thomas B.C."/>
            <person name="Malmstrom R."/>
            <person name="Stieglmeier M."/>
            <person name="Klingl A."/>
            <person name="Woyke T."/>
            <person name="Ryan C.M."/>
            <person name="Banfield J.F."/>
        </authorList>
    </citation>
    <scope>NUCLEOTIDE SEQUENCE [LARGE SCALE GENOMIC DNA]</scope>
</reference>
<sequence length="172" mass="19488">MLAQIFHFIKYNNATVIILAIILILGGGALAAGPEAIGQKQTSVQGIDNTLLLAADLDNFNMDFKIEKIEQDEQYYYVIYSYLDLVVLDNAWQYQLNSKMQKISRKLKQDLGQYLANFLVKHQEARTRQLKQEKHLAELSGAQTRTEVTEYSGLIGKTLNLASKAFPDYEPV</sequence>
<gene>
    <name evidence="1" type="ORF">CO116_03280</name>
</gene>
<accession>A0A2M8ADT7</accession>
<protein>
    <submittedName>
        <fullName evidence="1">Uncharacterized protein</fullName>
    </submittedName>
</protein>
<evidence type="ECO:0000313" key="2">
    <source>
        <dbReference type="Proteomes" id="UP000230611"/>
    </source>
</evidence>
<dbReference type="Proteomes" id="UP000230611">
    <property type="component" value="Unassembled WGS sequence"/>
</dbReference>